<dbReference type="InterPro" id="IPR036291">
    <property type="entry name" value="NAD(P)-bd_dom_sf"/>
</dbReference>
<comment type="caution">
    <text evidence="3">The sequence shown here is derived from an EMBL/GenBank/DDBJ whole genome shotgun (WGS) entry which is preliminary data.</text>
</comment>
<dbReference type="GO" id="GO:0006571">
    <property type="term" value="P:tyrosine biosynthetic process"/>
    <property type="evidence" value="ECO:0007669"/>
    <property type="project" value="InterPro"/>
</dbReference>
<proteinExistence type="predicted"/>
<dbReference type="GO" id="GO:0070403">
    <property type="term" value="F:NAD+ binding"/>
    <property type="evidence" value="ECO:0007669"/>
    <property type="project" value="InterPro"/>
</dbReference>
<dbReference type="InterPro" id="IPR008927">
    <property type="entry name" value="6-PGluconate_DH-like_C_sf"/>
</dbReference>
<dbReference type="EMBL" id="BNCJ01000002">
    <property type="protein sequence ID" value="GHF41703.1"/>
    <property type="molecule type" value="Genomic_DNA"/>
</dbReference>
<accession>A0A8J3GVV2</accession>
<dbReference type="GO" id="GO:0008977">
    <property type="term" value="F:prephenate dehydrogenase (NAD+) activity"/>
    <property type="evidence" value="ECO:0007669"/>
    <property type="project" value="InterPro"/>
</dbReference>
<dbReference type="InterPro" id="IPR046826">
    <property type="entry name" value="PDH_N"/>
</dbReference>
<dbReference type="PANTHER" id="PTHR21363">
    <property type="entry name" value="PREPHENATE DEHYDROGENASE"/>
    <property type="match status" value="1"/>
</dbReference>
<dbReference type="PROSITE" id="PS51176">
    <property type="entry name" value="PDH_ADH"/>
    <property type="match status" value="1"/>
</dbReference>
<dbReference type="InterPro" id="IPR003099">
    <property type="entry name" value="Prephen_DH"/>
</dbReference>
<keyword evidence="4" id="KW-1185">Reference proteome</keyword>
<evidence type="ECO:0000313" key="4">
    <source>
        <dbReference type="Proteomes" id="UP000626220"/>
    </source>
</evidence>
<reference evidence="3" key="1">
    <citation type="journal article" date="2014" name="Int. J. Syst. Evol. Microbiol.">
        <title>Complete genome sequence of Corynebacterium casei LMG S-19264T (=DSM 44701T), isolated from a smear-ripened cheese.</title>
        <authorList>
            <consortium name="US DOE Joint Genome Institute (JGI-PGF)"/>
            <person name="Walter F."/>
            <person name="Albersmeier A."/>
            <person name="Kalinowski J."/>
            <person name="Ruckert C."/>
        </authorList>
    </citation>
    <scope>NUCLEOTIDE SEQUENCE</scope>
    <source>
        <strain evidence="3">KCTC 42650</strain>
    </source>
</reference>
<reference evidence="3" key="2">
    <citation type="submission" date="2020-09" db="EMBL/GenBank/DDBJ databases">
        <authorList>
            <person name="Sun Q."/>
            <person name="Kim S."/>
        </authorList>
    </citation>
    <scope>NUCLEOTIDE SEQUENCE</scope>
    <source>
        <strain evidence="3">KCTC 42650</strain>
    </source>
</reference>
<dbReference type="Proteomes" id="UP000626220">
    <property type="component" value="Unassembled WGS sequence"/>
</dbReference>
<name>A0A8J3GVV2_9RHOB</name>
<keyword evidence="1" id="KW-0560">Oxidoreductase</keyword>
<dbReference type="SUPFAM" id="SSF51735">
    <property type="entry name" value="NAD(P)-binding Rossmann-fold domains"/>
    <property type="match status" value="1"/>
</dbReference>
<protein>
    <submittedName>
        <fullName evidence="3">Prephenate dehydrogenase</fullName>
    </submittedName>
</protein>
<evidence type="ECO:0000313" key="3">
    <source>
        <dbReference type="EMBL" id="GHF41703.1"/>
    </source>
</evidence>
<dbReference type="AlphaFoldDB" id="A0A8J3GVV2"/>
<feature type="domain" description="Prephenate/arogenate dehydrogenase" evidence="2">
    <location>
        <begin position="6"/>
        <end position="241"/>
    </location>
</feature>
<dbReference type="RefSeq" id="WP_189679095.1">
    <property type="nucleotide sequence ID" value="NZ_BNCJ01000002.1"/>
</dbReference>
<dbReference type="PANTHER" id="PTHR21363:SF0">
    <property type="entry name" value="PREPHENATE DEHYDROGENASE [NADP(+)]"/>
    <property type="match status" value="1"/>
</dbReference>
<dbReference type="InterPro" id="IPR050812">
    <property type="entry name" value="Preph/Arog_dehydrog"/>
</dbReference>
<dbReference type="Pfam" id="PF02153">
    <property type="entry name" value="PDH_N"/>
    <property type="match status" value="1"/>
</dbReference>
<evidence type="ECO:0000256" key="1">
    <source>
        <dbReference type="ARBA" id="ARBA00023002"/>
    </source>
</evidence>
<dbReference type="Gene3D" id="3.40.50.720">
    <property type="entry name" value="NAD(P)-binding Rossmann-like Domain"/>
    <property type="match status" value="1"/>
</dbReference>
<evidence type="ECO:0000259" key="2">
    <source>
        <dbReference type="PROSITE" id="PS51176"/>
    </source>
</evidence>
<dbReference type="SUPFAM" id="SSF48179">
    <property type="entry name" value="6-phosphogluconate dehydrogenase C-terminal domain-like"/>
    <property type="match status" value="1"/>
</dbReference>
<gene>
    <name evidence="3" type="ORF">GCM10017056_11690</name>
</gene>
<sequence length="241" mass="26167">MASSKVTVTIIGFGAFGQLVARLLAPYARVSVHDRSAVAMEAASALGFDLVARIEDIRADVVILAVPLRAFDEVLRAIAPHLRPGQLVVDVCSVKEEPARLMSDLLPPHAEILACHPMFGPQSAKRGVENSQIVLCPLRGARWRGIARFLERVLKLEVIVTTPEDHDRQVAMTQGLTHLLAQVVASLGDRPAIRTRSFDLIAEGLALVANDAPEVFEAIARGNRHFAPMGERLVSAIRARI</sequence>
<organism evidence="3 4">
    <name type="scientific">Seohaeicola zhoushanensis</name>
    <dbReference type="NCBI Taxonomy" id="1569283"/>
    <lineage>
        <taxon>Bacteria</taxon>
        <taxon>Pseudomonadati</taxon>
        <taxon>Pseudomonadota</taxon>
        <taxon>Alphaproteobacteria</taxon>
        <taxon>Rhodobacterales</taxon>
        <taxon>Roseobacteraceae</taxon>
        <taxon>Seohaeicola</taxon>
    </lineage>
</organism>
<dbReference type="GO" id="GO:0004665">
    <property type="term" value="F:prephenate dehydrogenase (NADP+) activity"/>
    <property type="evidence" value="ECO:0007669"/>
    <property type="project" value="InterPro"/>
</dbReference>